<proteinExistence type="inferred from homology"/>
<keyword evidence="7" id="KW-1185">Reference proteome</keyword>
<comment type="pathway">
    <text evidence="1">Cell wall biogenesis; cell wall polysaccharide biosynthesis.</text>
</comment>
<evidence type="ECO:0000256" key="4">
    <source>
        <dbReference type="ARBA" id="ARBA00022679"/>
    </source>
</evidence>
<dbReference type="Proteomes" id="UP001185755">
    <property type="component" value="Unassembled WGS sequence"/>
</dbReference>
<dbReference type="Gene3D" id="3.90.550.10">
    <property type="entry name" value="Spore Coat Polysaccharide Biosynthesis Protein SpsA, Chain A"/>
    <property type="match status" value="1"/>
</dbReference>
<dbReference type="InterPro" id="IPR001173">
    <property type="entry name" value="Glyco_trans_2-like"/>
</dbReference>
<evidence type="ECO:0000256" key="1">
    <source>
        <dbReference type="ARBA" id="ARBA00004776"/>
    </source>
</evidence>
<organism evidence="6 7">
    <name type="scientific">Rhodococcoides yunnanense</name>
    <dbReference type="NCBI Taxonomy" id="278209"/>
    <lineage>
        <taxon>Bacteria</taxon>
        <taxon>Bacillati</taxon>
        <taxon>Actinomycetota</taxon>
        <taxon>Actinomycetes</taxon>
        <taxon>Mycobacteriales</taxon>
        <taxon>Nocardiaceae</taxon>
        <taxon>Rhodococcoides</taxon>
    </lineage>
</organism>
<feature type="domain" description="Glycosyltransferase 2-like" evidence="5">
    <location>
        <begin position="10"/>
        <end position="139"/>
    </location>
</feature>
<accession>A0ABU4BGX1</accession>
<protein>
    <submittedName>
        <fullName evidence="6">Glycosyltransferase</fullName>
        <ecNumber evidence="6">2.4.-.-</ecNumber>
    </submittedName>
</protein>
<evidence type="ECO:0000313" key="6">
    <source>
        <dbReference type="EMBL" id="MDV6263450.1"/>
    </source>
</evidence>
<dbReference type="EC" id="2.4.-.-" evidence="6"/>
<gene>
    <name evidence="6" type="ORF">R3P96_19105</name>
</gene>
<dbReference type="GO" id="GO:0016757">
    <property type="term" value="F:glycosyltransferase activity"/>
    <property type="evidence" value="ECO:0007669"/>
    <property type="project" value="UniProtKB-KW"/>
</dbReference>
<dbReference type="InterPro" id="IPR029044">
    <property type="entry name" value="Nucleotide-diphossugar_trans"/>
</dbReference>
<evidence type="ECO:0000259" key="5">
    <source>
        <dbReference type="Pfam" id="PF00535"/>
    </source>
</evidence>
<reference evidence="6 7" key="1">
    <citation type="submission" date="2023-10" db="EMBL/GenBank/DDBJ databases">
        <title>Development of a sustainable strategy for remediation of hydrocarbon-contaminated territories based on the waste exchange concept.</title>
        <authorList>
            <person name="Krivoruchko A."/>
        </authorList>
    </citation>
    <scope>NUCLEOTIDE SEQUENCE [LARGE SCALE GENOMIC DNA]</scope>
    <source>
        <strain evidence="6 7">IEGM 1323</strain>
    </source>
</reference>
<dbReference type="PANTHER" id="PTHR43179">
    <property type="entry name" value="RHAMNOSYLTRANSFERASE WBBL"/>
    <property type="match status" value="1"/>
</dbReference>
<keyword evidence="4 6" id="KW-0808">Transferase</keyword>
<name>A0ABU4BGX1_9NOCA</name>
<comment type="similarity">
    <text evidence="2">Belongs to the glycosyltransferase 2 family.</text>
</comment>
<evidence type="ECO:0000256" key="3">
    <source>
        <dbReference type="ARBA" id="ARBA00022676"/>
    </source>
</evidence>
<comment type="caution">
    <text evidence="6">The sequence shown here is derived from an EMBL/GenBank/DDBJ whole genome shotgun (WGS) entry which is preliminary data.</text>
</comment>
<dbReference type="EMBL" id="JAWLJX010000006">
    <property type="protein sequence ID" value="MDV6263450.1"/>
    <property type="molecule type" value="Genomic_DNA"/>
</dbReference>
<dbReference type="RefSeq" id="WP_317565592.1">
    <property type="nucleotide sequence ID" value="NZ_JAWLJX010000006.1"/>
</dbReference>
<sequence>MPISDVPSVSVIIPVGAFDTMLAAQLRALADQDFAGDFQVVLADNSDSNELRTYLETCEFSDALSTAYVDASQAKGAAHARNRGADAATGELLAFCDADDVVHRDWLSTLARMATDYDLVGTAVETSSLNGKRALSWTPSLAPEHQGRTAFRPFAIGASMACRAEVYRALGGMNNEFAASQDVEFSWRAQLAGHSFRFEHEPKVSYRLRDRLGPLLHQSYRAGYGTTKLVGEYRRHGCPPLSIRLVLLRWGVLVLRNPLLPTSITKLSRGHWLRALYIRVGELRAGIEYRAFSW</sequence>
<dbReference type="Pfam" id="PF00535">
    <property type="entry name" value="Glycos_transf_2"/>
    <property type="match status" value="1"/>
</dbReference>
<dbReference type="PANTHER" id="PTHR43179:SF12">
    <property type="entry name" value="GALACTOFURANOSYLTRANSFERASE GLFT2"/>
    <property type="match status" value="1"/>
</dbReference>
<dbReference type="SUPFAM" id="SSF53448">
    <property type="entry name" value="Nucleotide-diphospho-sugar transferases"/>
    <property type="match status" value="1"/>
</dbReference>
<evidence type="ECO:0000256" key="2">
    <source>
        <dbReference type="ARBA" id="ARBA00006739"/>
    </source>
</evidence>
<keyword evidence="3 6" id="KW-0328">Glycosyltransferase</keyword>
<evidence type="ECO:0000313" key="7">
    <source>
        <dbReference type="Proteomes" id="UP001185755"/>
    </source>
</evidence>